<name>A0AAD8GS35_9APIA</name>
<comment type="caution">
    <text evidence="1">The sequence shown here is derived from an EMBL/GenBank/DDBJ whole genome shotgun (WGS) entry which is preliminary data.</text>
</comment>
<keyword evidence="2" id="KW-1185">Reference proteome</keyword>
<dbReference type="AlphaFoldDB" id="A0AAD8GS35"/>
<evidence type="ECO:0000313" key="1">
    <source>
        <dbReference type="EMBL" id="KAK1353170.1"/>
    </source>
</evidence>
<dbReference type="Proteomes" id="UP001237642">
    <property type="component" value="Unassembled WGS sequence"/>
</dbReference>
<gene>
    <name evidence="1" type="ORF">POM88_053008</name>
</gene>
<reference evidence="1" key="2">
    <citation type="submission" date="2023-05" db="EMBL/GenBank/DDBJ databases">
        <authorList>
            <person name="Schelkunov M.I."/>
        </authorList>
    </citation>
    <scope>NUCLEOTIDE SEQUENCE</scope>
    <source>
        <strain evidence="1">Hsosn_3</strain>
        <tissue evidence="1">Leaf</tissue>
    </source>
</reference>
<evidence type="ECO:0008006" key="3">
    <source>
        <dbReference type="Google" id="ProtNLM"/>
    </source>
</evidence>
<dbReference type="EMBL" id="JAUIZM010000014">
    <property type="protein sequence ID" value="KAK1353170.1"/>
    <property type="molecule type" value="Genomic_DNA"/>
</dbReference>
<proteinExistence type="predicted"/>
<protein>
    <recommendedName>
        <fullName evidence="3">CCHC-type domain-containing protein</fullName>
    </recommendedName>
</protein>
<organism evidence="1 2">
    <name type="scientific">Heracleum sosnowskyi</name>
    <dbReference type="NCBI Taxonomy" id="360622"/>
    <lineage>
        <taxon>Eukaryota</taxon>
        <taxon>Viridiplantae</taxon>
        <taxon>Streptophyta</taxon>
        <taxon>Embryophyta</taxon>
        <taxon>Tracheophyta</taxon>
        <taxon>Spermatophyta</taxon>
        <taxon>Magnoliopsida</taxon>
        <taxon>eudicotyledons</taxon>
        <taxon>Gunneridae</taxon>
        <taxon>Pentapetalae</taxon>
        <taxon>asterids</taxon>
        <taxon>campanulids</taxon>
        <taxon>Apiales</taxon>
        <taxon>Apiaceae</taxon>
        <taxon>Apioideae</taxon>
        <taxon>apioid superclade</taxon>
        <taxon>Tordylieae</taxon>
        <taxon>Tordyliinae</taxon>
        <taxon>Heracleum</taxon>
    </lineage>
</organism>
<accession>A0AAD8GS35</accession>
<sequence length="205" mass="23814">MGEVDTFAQGVALLSSLVEAHTREIASFNPTEPTMRPMSINEMSQVAPKTYNFCQVCGIQGHYGYECSYNFYNSQNAQCGQMNSFEEGYGYNQYSNTFDQECVNQPDFYYQDNSAQIFSYHNQQQFEQQYYQSYEQPPQQEYQYPPLQEDLHVSQPSVDVQADQKNEMWDILNKLLKSSEEQAEKIKDLKTQSLAIEDSRIGLRQ</sequence>
<reference evidence="1" key="1">
    <citation type="submission" date="2023-02" db="EMBL/GenBank/DDBJ databases">
        <title>Genome of toxic invasive species Heracleum sosnowskyi carries increased number of genes despite the absence of recent whole-genome duplications.</title>
        <authorList>
            <person name="Schelkunov M."/>
            <person name="Shtratnikova V."/>
            <person name="Makarenko M."/>
            <person name="Klepikova A."/>
            <person name="Omelchenko D."/>
            <person name="Novikova G."/>
            <person name="Obukhova E."/>
            <person name="Bogdanov V."/>
            <person name="Penin A."/>
            <person name="Logacheva M."/>
        </authorList>
    </citation>
    <scope>NUCLEOTIDE SEQUENCE</scope>
    <source>
        <strain evidence="1">Hsosn_3</strain>
        <tissue evidence="1">Leaf</tissue>
    </source>
</reference>
<evidence type="ECO:0000313" key="2">
    <source>
        <dbReference type="Proteomes" id="UP001237642"/>
    </source>
</evidence>